<dbReference type="PRINTS" id="PR00605">
    <property type="entry name" value="CYTCHROMECIC"/>
</dbReference>
<dbReference type="GO" id="GO:0005506">
    <property type="term" value="F:iron ion binding"/>
    <property type="evidence" value="ECO:0007669"/>
    <property type="project" value="InterPro"/>
</dbReference>
<keyword evidence="4" id="KW-0249">Electron transport</keyword>
<evidence type="ECO:0000256" key="3">
    <source>
        <dbReference type="ARBA" id="ARBA00022723"/>
    </source>
</evidence>
<dbReference type="PROSITE" id="PS51007">
    <property type="entry name" value="CYTC"/>
    <property type="match status" value="1"/>
</dbReference>
<feature type="domain" description="Cytochrome c" evidence="6">
    <location>
        <begin position="30"/>
        <end position="107"/>
    </location>
</feature>
<evidence type="ECO:0000256" key="1">
    <source>
        <dbReference type="ARBA" id="ARBA00022448"/>
    </source>
</evidence>
<keyword evidence="1" id="KW-0813">Transport</keyword>
<accession>A0A6J7CIU7</accession>
<keyword evidence="3" id="KW-0479">Metal-binding</keyword>
<keyword evidence="5" id="KW-0408">Iron</keyword>
<evidence type="ECO:0000259" key="6">
    <source>
        <dbReference type="PROSITE" id="PS51007"/>
    </source>
</evidence>
<evidence type="ECO:0000256" key="5">
    <source>
        <dbReference type="ARBA" id="ARBA00023004"/>
    </source>
</evidence>
<keyword evidence="2" id="KW-0349">Heme</keyword>
<dbReference type="EMBL" id="CAFBLQ010000001">
    <property type="protein sequence ID" value="CAB4856804.1"/>
    <property type="molecule type" value="Genomic_DNA"/>
</dbReference>
<name>A0A6J7CIU7_9ZZZZ</name>
<reference evidence="7" key="1">
    <citation type="submission" date="2020-05" db="EMBL/GenBank/DDBJ databases">
        <authorList>
            <person name="Chiriac C."/>
            <person name="Salcher M."/>
            <person name="Ghai R."/>
            <person name="Kavagutti S V."/>
        </authorList>
    </citation>
    <scope>NUCLEOTIDE SEQUENCE</scope>
</reference>
<organism evidence="7">
    <name type="scientific">freshwater metagenome</name>
    <dbReference type="NCBI Taxonomy" id="449393"/>
    <lineage>
        <taxon>unclassified sequences</taxon>
        <taxon>metagenomes</taxon>
        <taxon>ecological metagenomes</taxon>
    </lineage>
</organism>
<dbReference type="InterPro" id="IPR009056">
    <property type="entry name" value="Cyt_c-like_dom"/>
</dbReference>
<dbReference type="GO" id="GO:0009055">
    <property type="term" value="F:electron transfer activity"/>
    <property type="evidence" value="ECO:0007669"/>
    <property type="project" value="InterPro"/>
</dbReference>
<gene>
    <name evidence="7" type="ORF">UFOPK3423_00015</name>
</gene>
<dbReference type="InterPro" id="IPR036909">
    <property type="entry name" value="Cyt_c-like_dom_sf"/>
</dbReference>
<dbReference type="GO" id="GO:0020037">
    <property type="term" value="F:heme binding"/>
    <property type="evidence" value="ECO:0007669"/>
    <property type="project" value="InterPro"/>
</dbReference>
<sequence length="109" mass="10519">MTRLALAGLALLMLAGCGGATGGSGGANVAAGPPGKRLFVENGCGGCHQLAAAGGGGSFGPDLDMLRPSAARVEASLRTGPGAMPSYAGRISDADMIVLAQYVQTVAGS</sequence>
<dbReference type="PROSITE" id="PS51257">
    <property type="entry name" value="PROKAR_LIPOPROTEIN"/>
    <property type="match status" value="1"/>
</dbReference>
<dbReference type="InterPro" id="IPR008168">
    <property type="entry name" value="Cyt_C_IC"/>
</dbReference>
<evidence type="ECO:0000256" key="4">
    <source>
        <dbReference type="ARBA" id="ARBA00022982"/>
    </source>
</evidence>
<dbReference type="Gene3D" id="1.10.760.10">
    <property type="entry name" value="Cytochrome c-like domain"/>
    <property type="match status" value="1"/>
</dbReference>
<protein>
    <submittedName>
        <fullName evidence="7">Unannotated protein</fullName>
    </submittedName>
</protein>
<proteinExistence type="predicted"/>
<dbReference type="SUPFAM" id="SSF46626">
    <property type="entry name" value="Cytochrome c"/>
    <property type="match status" value="1"/>
</dbReference>
<dbReference type="Pfam" id="PF13442">
    <property type="entry name" value="Cytochrome_CBB3"/>
    <property type="match status" value="1"/>
</dbReference>
<dbReference type="AlphaFoldDB" id="A0A6J7CIU7"/>
<evidence type="ECO:0000256" key="2">
    <source>
        <dbReference type="ARBA" id="ARBA00022617"/>
    </source>
</evidence>
<evidence type="ECO:0000313" key="7">
    <source>
        <dbReference type="EMBL" id="CAB4856804.1"/>
    </source>
</evidence>